<protein>
    <submittedName>
        <fullName evidence="2">Uncharacterized protein</fullName>
    </submittedName>
</protein>
<dbReference type="EMBL" id="FMAI01000030">
    <property type="protein sequence ID" value="SCB54794.1"/>
    <property type="molecule type" value="Genomic_DNA"/>
</dbReference>
<evidence type="ECO:0000313" key="2">
    <source>
        <dbReference type="EMBL" id="SCB54794.1"/>
    </source>
</evidence>
<dbReference type="AlphaFoldDB" id="A0A1C3XS23"/>
<sequence>MALDVKHNRATCQIASGSQKSKGCRLSCHELDQLPSLGGRTIRSCPPPDKQTEGKEPKLSRLEEARRIIEEYAASLREIIKQLRRKTN</sequence>
<proteinExistence type="predicted"/>
<feature type="compositionally biased region" description="Basic and acidic residues" evidence="1">
    <location>
        <begin position="50"/>
        <end position="60"/>
    </location>
</feature>
<dbReference type="Proteomes" id="UP000199184">
    <property type="component" value="Unassembled WGS sequence"/>
</dbReference>
<accession>A0A1C3XS23</accession>
<gene>
    <name evidence="2" type="ORF">GA0061098_103062</name>
</gene>
<evidence type="ECO:0000313" key="3">
    <source>
        <dbReference type="Proteomes" id="UP000199184"/>
    </source>
</evidence>
<organism evidence="2 3">
    <name type="scientific">Bradyrhizobium shewense</name>
    <dbReference type="NCBI Taxonomy" id="1761772"/>
    <lineage>
        <taxon>Bacteria</taxon>
        <taxon>Pseudomonadati</taxon>
        <taxon>Pseudomonadota</taxon>
        <taxon>Alphaproteobacteria</taxon>
        <taxon>Hyphomicrobiales</taxon>
        <taxon>Nitrobacteraceae</taxon>
        <taxon>Bradyrhizobium</taxon>
    </lineage>
</organism>
<reference evidence="3" key="1">
    <citation type="submission" date="2016-08" db="EMBL/GenBank/DDBJ databases">
        <authorList>
            <person name="Varghese N."/>
            <person name="Submissions Spin"/>
        </authorList>
    </citation>
    <scope>NUCLEOTIDE SEQUENCE [LARGE SCALE GENOMIC DNA]</scope>
    <source>
        <strain evidence="3">ERR11</strain>
    </source>
</reference>
<evidence type="ECO:0000256" key="1">
    <source>
        <dbReference type="SAM" id="MobiDB-lite"/>
    </source>
</evidence>
<keyword evidence="3" id="KW-1185">Reference proteome</keyword>
<name>A0A1C3XS23_9BRAD</name>
<feature type="region of interest" description="Disordered" evidence="1">
    <location>
        <begin position="39"/>
        <end position="60"/>
    </location>
</feature>